<feature type="compositionally biased region" description="Basic and acidic residues" evidence="5">
    <location>
        <begin position="1407"/>
        <end position="1419"/>
    </location>
</feature>
<dbReference type="InterPro" id="IPR011011">
    <property type="entry name" value="Znf_FYVE_PHD"/>
</dbReference>
<feature type="compositionally biased region" description="Polar residues" evidence="5">
    <location>
        <begin position="312"/>
        <end position="330"/>
    </location>
</feature>
<feature type="compositionally biased region" description="Basic and acidic residues" evidence="5">
    <location>
        <begin position="1473"/>
        <end position="1483"/>
    </location>
</feature>
<keyword evidence="3" id="KW-0862">Zinc</keyword>
<dbReference type="SMART" id="SM00249">
    <property type="entry name" value="PHD"/>
    <property type="match status" value="1"/>
</dbReference>
<name>A0A9N9R249_9NEOP</name>
<feature type="region of interest" description="Disordered" evidence="5">
    <location>
        <begin position="1"/>
        <end position="115"/>
    </location>
</feature>
<feature type="compositionally biased region" description="Basic and acidic residues" evidence="5">
    <location>
        <begin position="628"/>
        <end position="638"/>
    </location>
</feature>
<dbReference type="OrthoDB" id="1935339at2759"/>
<feature type="domain" description="PHD-type" evidence="6">
    <location>
        <begin position="199"/>
        <end position="249"/>
    </location>
</feature>
<feature type="compositionally biased region" description="Basic and acidic residues" evidence="5">
    <location>
        <begin position="844"/>
        <end position="855"/>
    </location>
</feature>
<feature type="compositionally biased region" description="Acidic residues" evidence="5">
    <location>
        <begin position="1012"/>
        <end position="1021"/>
    </location>
</feature>
<feature type="compositionally biased region" description="Pro residues" evidence="5">
    <location>
        <begin position="1461"/>
        <end position="1470"/>
    </location>
</feature>
<dbReference type="Gene3D" id="3.30.40.10">
    <property type="entry name" value="Zinc/RING finger domain, C3HC4 (zinc finger)"/>
    <property type="match status" value="1"/>
</dbReference>
<feature type="compositionally biased region" description="Gly residues" evidence="5">
    <location>
        <begin position="564"/>
        <end position="574"/>
    </location>
</feature>
<dbReference type="SUPFAM" id="SSF57850">
    <property type="entry name" value="RING/U-box"/>
    <property type="match status" value="1"/>
</dbReference>
<dbReference type="SUPFAM" id="SSF57903">
    <property type="entry name" value="FYVE/PHD zinc finger"/>
    <property type="match status" value="1"/>
</dbReference>
<dbReference type="InterPro" id="IPR019787">
    <property type="entry name" value="Znf_PHD-finger"/>
</dbReference>
<dbReference type="GO" id="GO:0008270">
    <property type="term" value="F:zinc ion binding"/>
    <property type="evidence" value="ECO:0007669"/>
    <property type="project" value="UniProtKB-KW"/>
</dbReference>
<feature type="compositionally biased region" description="Basic residues" evidence="5">
    <location>
        <begin position="331"/>
        <end position="348"/>
    </location>
</feature>
<feature type="compositionally biased region" description="Basic and acidic residues" evidence="5">
    <location>
        <begin position="1060"/>
        <end position="1078"/>
    </location>
</feature>
<evidence type="ECO:0000259" key="7">
    <source>
        <dbReference type="PROSITE" id="PS50089"/>
    </source>
</evidence>
<dbReference type="PROSITE" id="PS01359">
    <property type="entry name" value="ZF_PHD_1"/>
    <property type="match status" value="1"/>
</dbReference>
<dbReference type="Pfam" id="PF13639">
    <property type="entry name" value="zf-RING_2"/>
    <property type="match status" value="1"/>
</dbReference>
<dbReference type="CDD" id="cd15536">
    <property type="entry name" value="PHD_PHRF1"/>
    <property type="match status" value="1"/>
</dbReference>
<evidence type="ECO:0000256" key="3">
    <source>
        <dbReference type="ARBA" id="ARBA00022833"/>
    </source>
</evidence>
<dbReference type="InterPro" id="IPR013083">
    <property type="entry name" value="Znf_RING/FYVE/PHD"/>
</dbReference>
<feature type="compositionally biased region" description="Basic residues" evidence="5">
    <location>
        <begin position="1330"/>
        <end position="1343"/>
    </location>
</feature>
<feature type="compositionally biased region" description="Basic and acidic residues" evidence="5">
    <location>
        <begin position="939"/>
        <end position="953"/>
    </location>
</feature>
<feature type="compositionally biased region" description="Basic residues" evidence="5">
    <location>
        <begin position="1246"/>
        <end position="1266"/>
    </location>
</feature>
<feature type="compositionally biased region" description="Low complexity" evidence="5">
    <location>
        <begin position="46"/>
        <end position="64"/>
    </location>
</feature>
<feature type="compositionally biased region" description="Basic residues" evidence="5">
    <location>
        <begin position="1360"/>
        <end position="1385"/>
    </location>
</feature>
<feature type="compositionally biased region" description="Basic residues" evidence="5">
    <location>
        <begin position="1420"/>
        <end position="1432"/>
    </location>
</feature>
<dbReference type="Proteomes" id="UP001153714">
    <property type="component" value="Chromosome 18"/>
</dbReference>
<dbReference type="InterPro" id="IPR019786">
    <property type="entry name" value="Zinc_finger_PHD-type_CS"/>
</dbReference>
<feature type="compositionally biased region" description="Basic and acidic residues" evidence="5">
    <location>
        <begin position="1120"/>
        <end position="1130"/>
    </location>
</feature>
<dbReference type="SMART" id="SM00184">
    <property type="entry name" value="RING"/>
    <property type="match status" value="2"/>
</dbReference>
<evidence type="ECO:0000256" key="4">
    <source>
        <dbReference type="PROSITE-ProRule" id="PRU00175"/>
    </source>
</evidence>
<evidence type="ECO:0000256" key="5">
    <source>
        <dbReference type="SAM" id="MobiDB-lite"/>
    </source>
</evidence>
<dbReference type="CDD" id="cd16635">
    <property type="entry name" value="mRING-HC-C3HC3D_PHRF1"/>
    <property type="match status" value="1"/>
</dbReference>
<feature type="compositionally biased region" description="Pro residues" evidence="5">
    <location>
        <begin position="724"/>
        <end position="742"/>
    </location>
</feature>
<feature type="compositionally biased region" description="Acidic residues" evidence="5">
    <location>
        <begin position="1080"/>
        <end position="1095"/>
    </location>
</feature>
<feature type="compositionally biased region" description="Basic and acidic residues" evidence="5">
    <location>
        <begin position="607"/>
        <end position="616"/>
    </location>
</feature>
<feature type="compositionally biased region" description="Basic and acidic residues" evidence="5">
    <location>
        <begin position="1196"/>
        <end position="1225"/>
    </location>
</feature>
<keyword evidence="2 4" id="KW-0863">Zinc-finger</keyword>
<dbReference type="Gene3D" id="2.30.30.1150">
    <property type="match status" value="1"/>
</dbReference>
<evidence type="ECO:0000256" key="1">
    <source>
        <dbReference type="ARBA" id="ARBA00022723"/>
    </source>
</evidence>
<feature type="region of interest" description="Disordered" evidence="5">
    <location>
        <begin position="372"/>
        <end position="394"/>
    </location>
</feature>
<dbReference type="InterPro" id="IPR047157">
    <property type="entry name" value="PHRF1/Atg35"/>
</dbReference>
<reference evidence="8" key="1">
    <citation type="submission" date="2021-12" db="EMBL/GenBank/DDBJ databases">
        <authorList>
            <person name="King R."/>
        </authorList>
    </citation>
    <scope>NUCLEOTIDE SEQUENCE</scope>
</reference>
<dbReference type="Pfam" id="PF00628">
    <property type="entry name" value="PHD"/>
    <property type="match status" value="1"/>
</dbReference>
<dbReference type="InterPro" id="IPR017907">
    <property type="entry name" value="Znf_RING_CS"/>
</dbReference>
<feature type="compositionally biased region" description="Basic and acidic residues" evidence="5">
    <location>
        <begin position="902"/>
        <end position="920"/>
    </location>
</feature>
<dbReference type="EMBL" id="OU893349">
    <property type="protein sequence ID" value="CAG9788002.1"/>
    <property type="molecule type" value="Genomic_DNA"/>
</dbReference>
<dbReference type="PROSITE" id="PS50016">
    <property type="entry name" value="ZF_PHD_2"/>
    <property type="match status" value="1"/>
</dbReference>
<feature type="compositionally biased region" description="Basic and acidic residues" evidence="5">
    <location>
        <begin position="546"/>
        <end position="555"/>
    </location>
</feature>
<dbReference type="PROSITE" id="PS00518">
    <property type="entry name" value="ZF_RING_1"/>
    <property type="match status" value="1"/>
</dbReference>
<dbReference type="PANTHER" id="PTHR12618:SF20">
    <property type="entry name" value="PHD AND RING FINGER DOMAIN-CONTAINING PROTEIN 1"/>
    <property type="match status" value="1"/>
</dbReference>
<dbReference type="PROSITE" id="PS50089">
    <property type="entry name" value="ZF_RING_2"/>
    <property type="match status" value="1"/>
</dbReference>
<evidence type="ECO:0000313" key="8">
    <source>
        <dbReference type="EMBL" id="CAG9788002.1"/>
    </source>
</evidence>
<feature type="region of interest" description="Disordered" evidence="5">
    <location>
        <begin position="274"/>
        <end position="348"/>
    </location>
</feature>
<feature type="compositionally biased region" description="Basic residues" evidence="5">
    <location>
        <begin position="1394"/>
        <end position="1406"/>
    </location>
</feature>
<feature type="compositionally biased region" description="Low complexity" evidence="5">
    <location>
        <begin position="1267"/>
        <end position="1280"/>
    </location>
</feature>
<keyword evidence="1" id="KW-0479">Metal-binding</keyword>
<accession>A0A9N9R249</accession>
<feature type="compositionally biased region" description="Basic residues" evidence="5">
    <location>
        <begin position="1523"/>
        <end position="1539"/>
    </location>
</feature>
<dbReference type="InterPro" id="IPR001841">
    <property type="entry name" value="Znf_RING"/>
</dbReference>
<feature type="compositionally biased region" description="Low complexity" evidence="5">
    <location>
        <begin position="1344"/>
        <end position="1357"/>
    </location>
</feature>
<evidence type="ECO:0008006" key="10">
    <source>
        <dbReference type="Google" id="ProtNLM"/>
    </source>
</evidence>
<feature type="compositionally biased region" description="Acidic residues" evidence="5">
    <location>
        <begin position="814"/>
        <end position="826"/>
    </location>
</feature>
<keyword evidence="9" id="KW-1185">Reference proteome</keyword>
<evidence type="ECO:0000256" key="2">
    <source>
        <dbReference type="ARBA" id="ARBA00022771"/>
    </source>
</evidence>
<protein>
    <recommendedName>
        <fullName evidence="10">PHD and RING finger domain-containing protein 1</fullName>
    </recommendedName>
</protein>
<evidence type="ECO:0000313" key="9">
    <source>
        <dbReference type="Proteomes" id="UP001153714"/>
    </source>
</evidence>
<feature type="region of interest" description="Disordered" evidence="5">
    <location>
        <begin position="527"/>
        <end position="1544"/>
    </location>
</feature>
<feature type="compositionally biased region" description="Basic residues" evidence="5">
    <location>
        <begin position="1281"/>
        <end position="1315"/>
    </location>
</feature>
<feature type="compositionally biased region" description="Low complexity" evidence="5">
    <location>
        <begin position="94"/>
        <end position="109"/>
    </location>
</feature>
<feature type="compositionally biased region" description="Low complexity" evidence="5">
    <location>
        <begin position="1316"/>
        <end position="1329"/>
    </location>
</feature>
<feature type="compositionally biased region" description="Basic and acidic residues" evidence="5">
    <location>
        <begin position="685"/>
        <end position="710"/>
    </location>
</feature>
<organism evidence="8 9">
    <name type="scientific">Diatraea saccharalis</name>
    <name type="common">sugarcane borer</name>
    <dbReference type="NCBI Taxonomy" id="40085"/>
    <lineage>
        <taxon>Eukaryota</taxon>
        <taxon>Metazoa</taxon>
        <taxon>Ecdysozoa</taxon>
        <taxon>Arthropoda</taxon>
        <taxon>Hexapoda</taxon>
        <taxon>Insecta</taxon>
        <taxon>Pterygota</taxon>
        <taxon>Neoptera</taxon>
        <taxon>Endopterygota</taxon>
        <taxon>Lepidoptera</taxon>
        <taxon>Glossata</taxon>
        <taxon>Ditrysia</taxon>
        <taxon>Pyraloidea</taxon>
        <taxon>Crambidae</taxon>
        <taxon>Crambinae</taxon>
        <taxon>Diatraea</taxon>
    </lineage>
</organism>
<sequence>MSDEGSEDSAPRPKRKIKRVVVMSSSSGSDSDENVAVAGTRRRRLVVSSDTGSESSGSSVIVAGTRRKRTLPKLRDSETESDTSGWATDHSEVSKPAPGSSKPPSGFASDSSEGNSDKCSICLMRFTEQEIGTPQSCEHIFCLDCIMEWAKNVNTCPVDRIRFESIIVKACAGGRVLRTEPVKVVQRRPSVDMLVVEDPTVCEICGNTDNEASMLLCDGCDLGFHMQCLTPPLNEIPVDQWFCPNCRNIIEDDLIHLTEVNDLFSSIVDLDMPHGPLQLPMREPRYIRRSSRSNRNEPSTSSGNRGSAAVDNAQSTSRGRQTTRSQNHTSATRRRTTGTQRRKYKRRRTKTLLIEYEVQENGKFPITKTVRRRIKKKRVKKRQPRTAARRAHVRASVRAKLATLKTDPRQESARAASAGDVVQDLSARRHRAGIPALSLFGNPHRLEYFSEEEVDGFEGAAVAVAARPRAAALRALRQARRKMISIPSPPHAAAAPDILSSILESQTLLHSKHSVVEISVDGNVNIKLQAPTRREPPRSPAAPRVDLTKGEDAARKAPSYPGQARGGGWGGGYRGTYHRDHATGGFHRASYGDPGAPPRPAYPANGARRDDDDHAGYGRRPFPGPDVPSDRRYMRPPERGAWGAGPPRPRLSEDPLDMRMAAAPPPRAEKPYRPLPEPPVFAFDKTSDLDRSEDERSDSGLVIDTEKYDPTEPTNDDDDESPSAGPPPPPPAGPPPPPPAPPAAAEVPADVLHSAVRQVLREHRGLLAPPPARSDDDSDGDCPNFSIYSATSVHIASEGGASVAEPPPPPAPDDLADLVQEDDDGPEPAPPAPARATGHPHPRTRQEEEYKERVSKRCPITTNPRNPIKIKLNAPSLIKRQVTLYDEEEEEPADDVDAASAGDRDRDPARGDGDAPKDDGSAAGPDGRPREATPVVDFESEKRKSPERDEDRAAVVPYSDDEKDAESAAASPLAASERDPPEDDESPEIALVESPRSETEDGPAAPPPAAGESDDEISDGEDPARRPRRASGDRTEEALEKMTESISETEDERSYTPCLDENKSKDTSLETEKEKGIEGLDTEMISEDEGNEMFSDDARASPAPALAPAPAPASAEDGEIAEKRDRDEGKKKKKKDSKREAKKDAKEKTKSKTKKTEIGFKKLSKIGKERNYRDKDRERRDSSDAAEKKRKRKEKRKDLERYDVRTVVTEKRRKTKDPFGRDVSPRRSRSPSPASPPLHRASASPRPRRSPSSRRRSPSPRRRSPSLRRPSPALRRPSPALRRRSPSLRRRSPSLRRRSPSLRRRSSSLRHRSPSPRRGSPVLRRSSPAVRRRSASPPARRRSSSSPPRARASLSPRSPSPRRRRRSPERRRRRSAERARKRRRSPERSPSPRAKSKTGKRRKRARSERPAEKRAEPRRKSPKRRRARRRSAARSAGGPAGGPPAPAWSPASVDSRLLSPRTPPPEPSPPPEEEGRRRREERPRHKRARSAAGPCKEVFTSGDNILVSVSFKEQERAGGSPGRRARRARRQERRRRRRLQRQEAEARPVAIIDLERSPFRELTPSPRNVIVLSDTEQGESIPGSYFSPGLVVKIITRPDRS</sequence>
<feature type="compositionally biased region" description="Acidic residues" evidence="5">
    <location>
        <begin position="885"/>
        <end position="897"/>
    </location>
</feature>
<gene>
    <name evidence="8" type="ORF">DIATSA_LOCUS5845</name>
</gene>
<feature type="compositionally biased region" description="Basic and acidic residues" evidence="5">
    <location>
        <begin position="1137"/>
        <end position="1187"/>
    </location>
</feature>
<evidence type="ECO:0000259" key="6">
    <source>
        <dbReference type="PROSITE" id="PS50016"/>
    </source>
</evidence>
<proteinExistence type="predicted"/>
<dbReference type="InterPro" id="IPR001965">
    <property type="entry name" value="Znf_PHD"/>
</dbReference>
<feature type="compositionally biased region" description="Basic and acidic residues" evidence="5">
    <location>
        <begin position="1022"/>
        <end position="1043"/>
    </location>
</feature>
<dbReference type="PANTHER" id="PTHR12618">
    <property type="entry name" value="PHD AND RING FINGER DOMAIN-CONTAINING PROTEIN 1"/>
    <property type="match status" value="1"/>
</dbReference>
<reference evidence="8" key="2">
    <citation type="submission" date="2022-10" db="EMBL/GenBank/DDBJ databases">
        <authorList>
            <consortium name="ENA_rothamsted_submissions"/>
            <consortium name="culmorum"/>
            <person name="King R."/>
        </authorList>
    </citation>
    <scope>NUCLEOTIDE SEQUENCE</scope>
</reference>
<feature type="domain" description="RING-type" evidence="7">
    <location>
        <begin position="119"/>
        <end position="160"/>
    </location>
</feature>